<dbReference type="SMART" id="SM00889">
    <property type="entry name" value="EFG_IV"/>
    <property type="match status" value="1"/>
</dbReference>
<keyword evidence="11" id="KW-1185">Reference proteome</keyword>
<feature type="compositionally biased region" description="Basic and acidic residues" evidence="8">
    <location>
        <begin position="1011"/>
        <end position="1021"/>
    </location>
</feature>
<feature type="region of interest" description="Disordered" evidence="8">
    <location>
        <begin position="998"/>
        <end position="1025"/>
    </location>
</feature>
<protein>
    <submittedName>
        <fullName evidence="10">U5 small nuclear ribonucleoprotein component</fullName>
    </submittedName>
</protein>
<evidence type="ECO:0000256" key="7">
    <source>
        <dbReference type="ARBA" id="ARBA00055641"/>
    </source>
</evidence>
<dbReference type="GO" id="GO:0005829">
    <property type="term" value="C:cytosol"/>
    <property type="evidence" value="ECO:0007669"/>
    <property type="project" value="TreeGrafter"/>
</dbReference>
<dbReference type="CDD" id="cd04167">
    <property type="entry name" value="Snu114p"/>
    <property type="match status" value="1"/>
</dbReference>
<dbReference type="InterPro" id="IPR035647">
    <property type="entry name" value="EFG_III/V"/>
</dbReference>
<dbReference type="InterPro" id="IPR005225">
    <property type="entry name" value="Small_GTP-bd"/>
</dbReference>
<dbReference type="Gene3D" id="3.30.70.870">
    <property type="entry name" value="Elongation Factor G (Translational Gtpase), domain 3"/>
    <property type="match status" value="1"/>
</dbReference>
<keyword evidence="10" id="KW-0687">Ribonucleoprotein</keyword>
<proteinExistence type="predicted"/>
<keyword evidence="6" id="KW-0539">Nucleus</keyword>
<dbReference type="Gene3D" id="3.30.70.240">
    <property type="match status" value="1"/>
</dbReference>
<evidence type="ECO:0000256" key="1">
    <source>
        <dbReference type="ARBA" id="ARBA00004123"/>
    </source>
</evidence>
<dbReference type="Proteomes" id="UP001211065">
    <property type="component" value="Unassembled WGS sequence"/>
</dbReference>
<sequence length="1194" mass="136568">MSDLYDEFGNYIGPELEESEDEMEIQEEGTKAEEGNRETFEEEPSRQPSSGMELMQIDDKKYYPTAEEVYGPDVETLVQEEDTQPLTEPIIAPIKEKKTYVSEKDLPSTTFSKEFMADLQAHPELIRNVVICGHLHHGKTTLVDMLVHKTHSNLRNLNFNDLNQYDRYTDVHQLERERGLSIKAMPISLILQDLRDKSYLINFIDTPGHVDFVDEVSAGLRIADGALLVVDVIEGVMCNTEKIIKHLVNENIPITLVINKVDRLILELKLPPDDAYFKIRHTIEEVNAILNECPNSEELRLSPELGNVCFASSSMGWCFTLKSFSQMYSDNYGNSFLQVNQIFLFVENFDVDEFAKRLWGDVHFDKATRKFIKKPNADSKRSFVHFILEPLFKLYATVVGEDEETLKQVLSNLGIYLKPSQLKIDIKPLLKLVTEQFFGEYSNGLIEMIVSKIPSPLQSAGKKIERIYTGNLSESKLGLGMKLLDPEGRLMVHVVKLYNSDDMTKFSLFGRVFSGTLSQGQIIRCLGEGYTPDDEEDMSVQSVVGLYIYNSRYKVKVSSVPAGNWVLIDGVDSSIIKSGTITDMTKDDDDPVYIFKPLRYSTLAAMKVAVEPVNPTELPKMLDGLRKVNKSYSILQTKVEESGEHIILGTGELYLDCVLHDLRRLYSEIEIKVADPVVKFCETVVESSSLKCFAETPNKKNKLTMIAEPLETGIAEDIENLKIDLKDSSRENQKEVANFFIKNYNWDLLASRNIWAFGPDDHGPNVLINDTLPAETNRTLLNHVRDSIRQGFQWGTREGPLADEPIRNVKFRILDALVANEPIYRGGGQIIPTSRRVCYSAFLMATPRLMEPVYYVEIQAPADCVPAIYTVLAKRRGHVTQDIAKPGSPLYTIKAYLPIIDSPGFEVDLRTHTQGQAFCQSSFDHWQIVPGDPMDKNLVLKPLEPSTAQFLARDFMIKTRRRKGLSEDVNVTKFFDDPMIFEIDGVSITVCLEDTKNHNKKRNRKGKKSKKLDSVEIDKKKPQQKIKNKKIKTSEYFQDNVIKENRVYIDPNKRDLLYCLGSNGEKLRYTQMQRRHESRSKKYELIRRKLEDENKNLPKQDVYGKNGERNYNLPIPSRKLLDQIAFDIYLKEYFDHFNQLEKHYKNSLFRKLKLNAFINTQKSEKTFGDSENTTVLVGDWSRSAMKLQVPTKGK</sequence>
<dbReference type="SUPFAM" id="SSF52540">
    <property type="entry name" value="P-loop containing nucleoside triphosphate hydrolases"/>
    <property type="match status" value="1"/>
</dbReference>
<evidence type="ECO:0000313" key="11">
    <source>
        <dbReference type="Proteomes" id="UP001211065"/>
    </source>
</evidence>
<accession>A0AAD5Y2N2</accession>
<dbReference type="Gene3D" id="3.40.50.300">
    <property type="entry name" value="P-loop containing nucleotide triphosphate hydrolases"/>
    <property type="match status" value="1"/>
</dbReference>
<dbReference type="SUPFAM" id="SSF50447">
    <property type="entry name" value="Translation proteins"/>
    <property type="match status" value="1"/>
</dbReference>
<dbReference type="CDD" id="cd04098">
    <property type="entry name" value="eEF2_C_snRNP"/>
    <property type="match status" value="1"/>
</dbReference>
<evidence type="ECO:0000313" key="10">
    <source>
        <dbReference type="EMBL" id="KAJ3224873.1"/>
    </source>
</evidence>
<dbReference type="Gene3D" id="3.90.1430.10">
    <property type="entry name" value="Yeast translation eEF2 (G' domain)"/>
    <property type="match status" value="1"/>
</dbReference>
<dbReference type="FunFam" id="2.40.30.10:FF:000029">
    <property type="entry name" value="116 kDa U5 small nuclear ribonucleoprotein component"/>
    <property type="match status" value="1"/>
</dbReference>
<dbReference type="FunFam" id="3.90.1430.10:FF:000001">
    <property type="entry name" value="116 kDa U5 small nuclear ribonucleoprotein component"/>
    <property type="match status" value="1"/>
</dbReference>
<evidence type="ECO:0000259" key="9">
    <source>
        <dbReference type="PROSITE" id="PS51722"/>
    </source>
</evidence>
<dbReference type="GO" id="GO:0000974">
    <property type="term" value="C:Prp19 complex"/>
    <property type="evidence" value="ECO:0007669"/>
    <property type="project" value="UniProtKB-ARBA"/>
</dbReference>
<evidence type="ECO:0000256" key="2">
    <source>
        <dbReference type="ARBA" id="ARBA00022664"/>
    </source>
</evidence>
<dbReference type="InterPro" id="IPR014721">
    <property type="entry name" value="Ribsml_uS5_D2-typ_fold_subgr"/>
</dbReference>
<dbReference type="CDD" id="cd04090">
    <property type="entry name" value="EF2_II_snRNP"/>
    <property type="match status" value="1"/>
</dbReference>
<evidence type="ECO:0000256" key="8">
    <source>
        <dbReference type="SAM" id="MobiDB-lite"/>
    </source>
</evidence>
<dbReference type="PROSITE" id="PS51722">
    <property type="entry name" value="G_TR_2"/>
    <property type="match status" value="1"/>
</dbReference>
<evidence type="ECO:0000256" key="3">
    <source>
        <dbReference type="ARBA" id="ARBA00022741"/>
    </source>
</evidence>
<dbReference type="GO" id="GO:0030623">
    <property type="term" value="F:U5 snRNA binding"/>
    <property type="evidence" value="ECO:0007669"/>
    <property type="project" value="TreeGrafter"/>
</dbReference>
<dbReference type="Pfam" id="PF00679">
    <property type="entry name" value="EFG_C"/>
    <property type="match status" value="1"/>
</dbReference>
<dbReference type="SUPFAM" id="SSF54980">
    <property type="entry name" value="EF-G C-terminal domain-like"/>
    <property type="match status" value="2"/>
</dbReference>
<comment type="subcellular location">
    <subcellularLocation>
        <location evidence="1">Nucleus</location>
    </subcellularLocation>
</comment>
<dbReference type="InterPro" id="IPR020568">
    <property type="entry name" value="Ribosomal_Su5_D2-typ_SF"/>
</dbReference>
<feature type="compositionally biased region" description="Basic and acidic residues" evidence="8">
    <location>
        <begin position="28"/>
        <end position="45"/>
    </location>
</feature>
<dbReference type="Pfam" id="PF03764">
    <property type="entry name" value="EFG_IV"/>
    <property type="match status" value="1"/>
</dbReference>
<dbReference type="GO" id="GO:0005525">
    <property type="term" value="F:GTP binding"/>
    <property type="evidence" value="ECO:0007669"/>
    <property type="project" value="UniProtKB-KW"/>
</dbReference>
<dbReference type="SMART" id="SM00838">
    <property type="entry name" value="EFG_C"/>
    <property type="match status" value="1"/>
</dbReference>
<dbReference type="InterPro" id="IPR009000">
    <property type="entry name" value="Transl_B-barrel_sf"/>
</dbReference>
<dbReference type="Pfam" id="PF00009">
    <property type="entry name" value="GTP_EFTU"/>
    <property type="match status" value="1"/>
</dbReference>
<evidence type="ECO:0000256" key="5">
    <source>
        <dbReference type="ARBA" id="ARBA00023187"/>
    </source>
</evidence>
<keyword evidence="4" id="KW-0342">GTP-binding</keyword>
<dbReference type="SUPFAM" id="SSF54211">
    <property type="entry name" value="Ribosomal protein S5 domain 2-like"/>
    <property type="match status" value="1"/>
</dbReference>
<dbReference type="GO" id="GO:0000398">
    <property type="term" value="P:mRNA splicing, via spliceosome"/>
    <property type="evidence" value="ECO:0007669"/>
    <property type="project" value="TreeGrafter"/>
</dbReference>
<dbReference type="NCBIfam" id="TIGR00231">
    <property type="entry name" value="small_GTP"/>
    <property type="match status" value="1"/>
</dbReference>
<keyword evidence="5" id="KW-0508">mRNA splicing</keyword>
<dbReference type="FunFam" id="3.40.50.300:FF:000646">
    <property type="entry name" value="U5 small nuclear ribonucleoprotein component"/>
    <property type="match status" value="1"/>
</dbReference>
<keyword evidence="2" id="KW-0507">mRNA processing</keyword>
<dbReference type="AlphaFoldDB" id="A0AAD5Y2N2"/>
<dbReference type="InterPro" id="IPR005517">
    <property type="entry name" value="Transl_elong_EFG/EF2_IV"/>
</dbReference>
<dbReference type="FunFam" id="3.30.230.10:FF:000009">
    <property type="entry name" value="116 kDa U5 small nuclear ribonucleoprotein component"/>
    <property type="match status" value="1"/>
</dbReference>
<organism evidence="10 11">
    <name type="scientific">Clydaea vesicula</name>
    <dbReference type="NCBI Taxonomy" id="447962"/>
    <lineage>
        <taxon>Eukaryota</taxon>
        <taxon>Fungi</taxon>
        <taxon>Fungi incertae sedis</taxon>
        <taxon>Chytridiomycota</taxon>
        <taxon>Chytridiomycota incertae sedis</taxon>
        <taxon>Chytridiomycetes</taxon>
        <taxon>Lobulomycetales</taxon>
        <taxon>Lobulomycetaceae</taxon>
        <taxon>Clydaea</taxon>
    </lineage>
</organism>
<dbReference type="Pfam" id="PF16004">
    <property type="entry name" value="EFTUD2"/>
    <property type="match status" value="1"/>
</dbReference>
<feature type="compositionally biased region" description="Acidic residues" evidence="8">
    <location>
        <begin position="15"/>
        <end position="27"/>
    </location>
</feature>
<keyword evidence="3" id="KW-0547">Nucleotide-binding</keyword>
<dbReference type="InterPro" id="IPR044121">
    <property type="entry name" value="Snu114_GTP-bd"/>
</dbReference>
<dbReference type="InterPro" id="IPR031950">
    <property type="entry name" value="EFTUD2_N"/>
</dbReference>
<dbReference type="EMBL" id="JADGJW010000078">
    <property type="protein sequence ID" value="KAJ3224873.1"/>
    <property type="molecule type" value="Genomic_DNA"/>
</dbReference>
<feature type="region of interest" description="Disordered" evidence="8">
    <location>
        <begin position="1"/>
        <end position="54"/>
    </location>
</feature>
<evidence type="ECO:0000256" key="4">
    <source>
        <dbReference type="ARBA" id="ARBA00023134"/>
    </source>
</evidence>
<dbReference type="GO" id="GO:0046540">
    <property type="term" value="C:U4/U6 x U5 tri-snRNP complex"/>
    <property type="evidence" value="ECO:0007669"/>
    <property type="project" value="TreeGrafter"/>
</dbReference>
<dbReference type="GO" id="GO:0003924">
    <property type="term" value="F:GTPase activity"/>
    <property type="evidence" value="ECO:0007669"/>
    <property type="project" value="InterPro"/>
</dbReference>
<feature type="compositionally biased region" description="Basic residues" evidence="8">
    <location>
        <begin position="998"/>
        <end position="1010"/>
    </location>
</feature>
<dbReference type="InterPro" id="IPR000795">
    <property type="entry name" value="T_Tr_GTP-bd_dom"/>
</dbReference>
<dbReference type="FunFam" id="3.30.70.870:FF:000002">
    <property type="entry name" value="Translation elongation factor 2"/>
    <property type="match status" value="1"/>
</dbReference>
<dbReference type="InterPro" id="IPR027417">
    <property type="entry name" value="P-loop_NTPase"/>
</dbReference>
<dbReference type="PRINTS" id="PR00315">
    <property type="entry name" value="ELONGATNFCT"/>
</dbReference>
<dbReference type="CDD" id="cd01683">
    <property type="entry name" value="EF2_IV_snRNP"/>
    <property type="match status" value="1"/>
</dbReference>
<name>A0AAD5Y2N2_9FUNG</name>
<dbReference type="PANTHER" id="PTHR42908">
    <property type="entry name" value="TRANSLATION ELONGATION FACTOR-RELATED"/>
    <property type="match status" value="1"/>
</dbReference>
<comment type="caution">
    <text evidence="10">The sequence shown here is derived from an EMBL/GenBank/DDBJ whole genome shotgun (WGS) entry which is preliminary data.</text>
</comment>
<dbReference type="Gene3D" id="2.40.30.10">
    <property type="entry name" value="Translation factors"/>
    <property type="match status" value="1"/>
</dbReference>
<dbReference type="Gene3D" id="3.30.230.10">
    <property type="match status" value="1"/>
</dbReference>
<evidence type="ECO:0000256" key="6">
    <source>
        <dbReference type="ARBA" id="ARBA00023242"/>
    </source>
</evidence>
<dbReference type="InterPro" id="IPR000640">
    <property type="entry name" value="EFG_V-like"/>
</dbReference>
<dbReference type="PANTHER" id="PTHR42908:SF6">
    <property type="entry name" value="116 KDA U5 SMALL NUCLEAR RIBONUCLEOPROTEIN COMPONENT"/>
    <property type="match status" value="1"/>
</dbReference>
<dbReference type="Pfam" id="PF03144">
    <property type="entry name" value="GTP_EFTU_D2"/>
    <property type="match status" value="1"/>
</dbReference>
<dbReference type="FunFam" id="3.30.70.240:FF:000004">
    <property type="entry name" value="116 kDa U5 small nuclear ribonucleoprotein"/>
    <property type="match status" value="1"/>
</dbReference>
<gene>
    <name evidence="10" type="primary">EFTUD2</name>
    <name evidence="10" type="ORF">HK099_007738</name>
</gene>
<dbReference type="InterPro" id="IPR035655">
    <property type="entry name" value="U5-116kDa_C"/>
</dbReference>
<dbReference type="GO" id="GO:0071007">
    <property type="term" value="C:U2-type catalytic step 2 spliceosome"/>
    <property type="evidence" value="ECO:0007669"/>
    <property type="project" value="TreeGrafter"/>
</dbReference>
<feature type="domain" description="Tr-type G" evidence="9">
    <location>
        <begin position="124"/>
        <end position="457"/>
    </location>
</feature>
<reference evidence="10" key="1">
    <citation type="submission" date="2020-05" db="EMBL/GenBank/DDBJ databases">
        <title>Phylogenomic resolution of chytrid fungi.</title>
        <authorList>
            <person name="Stajich J.E."/>
            <person name="Amses K."/>
            <person name="Simmons R."/>
            <person name="Seto K."/>
            <person name="Myers J."/>
            <person name="Bonds A."/>
            <person name="Quandt C.A."/>
            <person name="Barry K."/>
            <person name="Liu P."/>
            <person name="Grigoriev I."/>
            <person name="Longcore J.E."/>
            <person name="James T.Y."/>
        </authorList>
    </citation>
    <scope>NUCLEOTIDE SEQUENCE</scope>
    <source>
        <strain evidence="10">JEL0476</strain>
    </source>
</reference>
<comment type="function">
    <text evidence="7">Component of the U5 snRNP complex required for pre-mRNA splicing. Binds GTP.</text>
</comment>
<dbReference type="InterPro" id="IPR004161">
    <property type="entry name" value="EFTu-like_2"/>
</dbReference>